<name>A8XWP4_CAEBR</name>
<feature type="transmembrane region" description="Helical" evidence="1">
    <location>
        <begin position="65"/>
        <end position="81"/>
    </location>
</feature>
<evidence type="ECO:0000256" key="1">
    <source>
        <dbReference type="SAM" id="Phobius"/>
    </source>
</evidence>
<dbReference type="GO" id="GO:0016020">
    <property type="term" value="C:membrane"/>
    <property type="evidence" value="ECO:0000318"/>
    <property type="project" value="GO_Central"/>
</dbReference>
<keyword evidence="3" id="KW-1185">Reference proteome</keyword>
<protein>
    <submittedName>
        <fullName evidence="2">Protein CBG19898</fullName>
    </submittedName>
</protein>
<accession>A8XWP4</accession>
<gene>
    <name evidence="2" type="ORF">CBG19898</name>
    <name evidence="2" type="ORF">CBG_19898</name>
</gene>
<evidence type="ECO:0000313" key="3">
    <source>
        <dbReference type="Proteomes" id="UP000008549"/>
    </source>
</evidence>
<dbReference type="Proteomes" id="UP000008549">
    <property type="component" value="Unassembled WGS sequence"/>
</dbReference>
<dbReference type="eggNOG" id="ENOG502SGA9">
    <property type="taxonomic scope" value="Eukaryota"/>
</dbReference>
<dbReference type="PANTHER" id="PTHR23028">
    <property type="entry name" value="ACETYLTRANSFERASE"/>
    <property type="match status" value="1"/>
</dbReference>
<dbReference type="HOGENOM" id="CLU_1541490_0_0_1"/>
<dbReference type="AlphaFoldDB" id="A8XWP4"/>
<dbReference type="GO" id="GO:0000271">
    <property type="term" value="P:polysaccharide biosynthetic process"/>
    <property type="evidence" value="ECO:0000318"/>
    <property type="project" value="GO_Central"/>
</dbReference>
<keyword evidence="1" id="KW-0472">Membrane</keyword>
<organism evidence="2 3">
    <name type="scientific">Caenorhabditis briggsae</name>
    <dbReference type="NCBI Taxonomy" id="6238"/>
    <lineage>
        <taxon>Eukaryota</taxon>
        <taxon>Metazoa</taxon>
        <taxon>Ecdysozoa</taxon>
        <taxon>Nematoda</taxon>
        <taxon>Chromadorea</taxon>
        <taxon>Rhabditida</taxon>
        <taxon>Rhabditina</taxon>
        <taxon>Rhabditomorpha</taxon>
        <taxon>Rhabditoidea</taxon>
        <taxon>Rhabditidae</taxon>
        <taxon>Peloderinae</taxon>
        <taxon>Caenorhabditis</taxon>
    </lineage>
</organism>
<sequence>MSAEKAVIFLSNRSPTENENYFKKLSIALELFTHTWSLSVEVQFCLLVPFIFLIGRLFKTPFREIYFVAIVPISSYGYHFSSPTSVAFNSVFARFWQFSIGMMTYFIVDSRKDNKVFYEPLETMDNETEQILEKDELVRKSEVSGKILWVKNIILVVSVMIMLVPIELNPLGTK</sequence>
<feature type="transmembrane region" description="Helical" evidence="1">
    <location>
        <begin position="36"/>
        <end position="58"/>
    </location>
</feature>
<dbReference type="InParanoid" id="A8XWP4"/>
<evidence type="ECO:0000313" key="2">
    <source>
        <dbReference type="EMBL" id="CAP37063.2"/>
    </source>
</evidence>
<dbReference type="CTD" id="8575851"/>
<feature type="transmembrane region" description="Helical" evidence="1">
    <location>
        <begin position="87"/>
        <end position="108"/>
    </location>
</feature>
<dbReference type="InterPro" id="IPR050879">
    <property type="entry name" value="Acyltransferase_3"/>
</dbReference>
<reference evidence="2 3" key="2">
    <citation type="journal article" date="2011" name="PLoS Genet.">
        <title>Caenorhabditis briggsae recombinant inbred line genotypes reveal inter-strain incompatibility and the evolution of recombination.</title>
        <authorList>
            <person name="Ross J.A."/>
            <person name="Koboldt D.C."/>
            <person name="Staisch J.E."/>
            <person name="Chamberlin H.M."/>
            <person name="Gupta B.P."/>
            <person name="Miller R.D."/>
            <person name="Baird S.E."/>
            <person name="Haag E.S."/>
        </authorList>
    </citation>
    <scope>NUCLEOTIDE SEQUENCE [LARGE SCALE GENOMIC DNA]</scope>
    <source>
        <strain evidence="2 3">AF16</strain>
    </source>
</reference>
<dbReference type="PANTHER" id="PTHR23028:SF118">
    <property type="entry name" value="ACYL_TRANSF_3 DOMAIN-CONTAINING PROTEIN"/>
    <property type="match status" value="1"/>
</dbReference>
<reference evidence="2 3" key="1">
    <citation type="journal article" date="2003" name="PLoS Biol.">
        <title>The genome sequence of Caenorhabditis briggsae: a platform for comparative genomics.</title>
        <authorList>
            <person name="Stein L.D."/>
            <person name="Bao Z."/>
            <person name="Blasiar D."/>
            <person name="Blumenthal T."/>
            <person name="Brent M.R."/>
            <person name="Chen N."/>
            <person name="Chinwalla A."/>
            <person name="Clarke L."/>
            <person name="Clee C."/>
            <person name="Coghlan A."/>
            <person name="Coulson A."/>
            <person name="D'Eustachio P."/>
            <person name="Fitch D.H."/>
            <person name="Fulton L.A."/>
            <person name="Fulton R.E."/>
            <person name="Griffiths-Jones S."/>
            <person name="Harris T.W."/>
            <person name="Hillier L.W."/>
            <person name="Kamath R."/>
            <person name="Kuwabara P.E."/>
            <person name="Mardis E.R."/>
            <person name="Marra M.A."/>
            <person name="Miner T.L."/>
            <person name="Minx P."/>
            <person name="Mullikin J.C."/>
            <person name="Plumb R.W."/>
            <person name="Rogers J."/>
            <person name="Schein J.E."/>
            <person name="Sohrmann M."/>
            <person name="Spieth J."/>
            <person name="Stajich J.E."/>
            <person name="Wei C."/>
            <person name="Willey D."/>
            <person name="Wilson R.K."/>
            <person name="Durbin R."/>
            <person name="Waterston R.H."/>
        </authorList>
    </citation>
    <scope>NUCLEOTIDE SEQUENCE [LARGE SCALE GENOMIC DNA]</scope>
    <source>
        <strain evidence="2 3">AF16</strain>
    </source>
</reference>
<dbReference type="EMBL" id="HE601481">
    <property type="protein sequence ID" value="CAP37063.2"/>
    <property type="molecule type" value="Genomic_DNA"/>
</dbReference>
<dbReference type="RefSeq" id="XP_045096912.1">
    <property type="nucleotide sequence ID" value="XM_045235327.1"/>
</dbReference>
<keyword evidence="1" id="KW-1133">Transmembrane helix</keyword>
<proteinExistence type="predicted"/>
<dbReference type="STRING" id="6238.A8XWP4"/>
<dbReference type="GeneID" id="8575851"/>
<feature type="transmembrane region" description="Helical" evidence="1">
    <location>
        <begin position="148"/>
        <end position="166"/>
    </location>
</feature>
<dbReference type="KEGG" id="cbr:CBG_19898"/>
<keyword evidence="1" id="KW-0812">Transmembrane</keyword>